<evidence type="ECO:0000259" key="1">
    <source>
        <dbReference type="Pfam" id="PF01425"/>
    </source>
</evidence>
<dbReference type="InterPro" id="IPR023631">
    <property type="entry name" value="Amidase_dom"/>
</dbReference>
<dbReference type="InterPro" id="IPR036928">
    <property type="entry name" value="AS_sf"/>
</dbReference>
<sequence>MKPTIGTVCMDGVIPVSKSLDSVGAMARSPADLVMVIEMLQATVPNHDESLSQLMTQKWDGLRIGFVDERIWKLPESLCKNDDEALFQMRKEYHSAMKILSDAGVHVEYPVQLPPGDKVWPGIGDIISYEFQQVFNHYLETLDSSQVRNLQELVDWNRQHADRELPQEYPSQSSLESALQCNISVTENAETLAFLRKLAGPDGIDRILNLFNLDAIASLADSPLSSVASAAGYPIATMPLGILDMNGRPFGISMTAGKHQEKKLFQIMSAWETLGARQPPPALMEEINQAQPS</sequence>
<dbReference type="Proteomes" id="UP000236290">
    <property type="component" value="Unassembled WGS sequence"/>
</dbReference>
<feature type="domain" description="Amidase" evidence="1">
    <location>
        <begin position="1"/>
        <end position="264"/>
    </location>
</feature>
<gene>
    <name evidence="2" type="ORF">THARTR1_07510</name>
</gene>
<organism evidence="2 3">
    <name type="scientific">Trichoderma harzianum</name>
    <name type="common">Hypocrea lixii</name>
    <dbReference type="NCBI Taxonomy" id="5544"/>
    <lineage>
        <taxon>Eukaryota</taxon>
        <taxon>Fungi</taxon>
        <taxon>Dikarya</taxon>
        <taxon>Ascomycota</taxon>
        <taxon>Pezizomycotina</taxon>
        <taxon>Sordariomycetes</taxon>
        <taxon>Hypocreomycetidae</taxon>
        <taxon>Hypocreales</taxon>
        <taxon>Hypocreaceae</taxon>
        <taxon>Trichoderma</taxon>
    </lineage>
</organism>
<proteinExistence type="predicted"/>
<protein>
    <recommendedName>
        <fullName evidence="1">Amidase domain-containing protein</fullName>
    </recommendedName>
</protein>
<dbReference type="PANTHER" id="PTHR42678">
    <property type="entry name" value="AMIDASE"/>
    <property type="match status" value="1"/>
</dbReference>
<comment type="caution">
    <text evidence="2">The sequence shown here is derived from an EMBL/GenBank/DDBJ whole genome shotgun (WGS) entry which is preliminary data.</text>
</comment>
<dbReference type="Pfam" id="PF01425">
    <property type="entry name" value="Amidase"/>
    <property type="match status" value="1"/>
</dbReference>
<reference evidence="2 3" key="1">
    <citation type="submission" date="2017-02" db="EMBL/GenBank/DDBJ databases">
        <title>Genomes of Trichoderma spp. with biocontrol activity.</title>
        <authorList>
            <person name="Gardiner D."/>
            <person name="Kazan K."/>
            <person name="Vos C."/>
            <person name="Harvey P."/>
        </authorList>
    </citation>
    <scope>NUCLEOTIDE SEQUENCE [LARGE SCALE GENOMIC DNA]</scope>
    <source>
        <strain evidence="2 3">Tr1</strain>
    </source>
</reference>
<accession>A0A2K0U1W5</accession>
<dbReference type="Gene3D" id="3.90.1300.10">
    <property type="entry name" value="Amidase signature (AS) domain"/>
    <property type="match status" value="1"/>
</dbReference>
<name>A0A2K0U1W5_TRIHA</name>
<dbReference type="PANTHER" id="PTHR42678:SF34">
    <property type="entry name" value="OS04G0183300 PROTEIN"/>
    <property type="match status" value="1"/>
</dbReference>
<dbReference type="SUPFAM" id="SSF75304">
    <property type="entry name" value="Amidase signature (AS) enzymes"/>
    <property type="match status" value="1"/>
</dbReference>
<dbReference type="AlphaFoldDB" id="A0A2K0U1W5"/>
<evidence type="ECO:0000313" key="3">
    <source>
        <dbReference type="Proteomes" id="UP000236290"/>
    </source>
</evidence>
<dbReference type="OrthoDB" id="566138at2759"/>
<dbReference type="EMBL" id="MTYI01000118">
    <property type="protein sequence ID" value="PNP51741.1"/>
    <property type="molecule type" value="Genomic_DNA"/>
</dbReference>
<evidence type="ECO:0000313" key="2">
    <source>
        <dbReference type="EMBL" id="PNP51741.1"/>
    </source>
</evidence>